<evidence type="ECO:0000256" key="18">
    <source>
        <dbReference type="ARBA" id="ARBA00083956"/>
    </source>
</evidence>
<dbReference type="AlphaFoldDB" id="A0AAV0L3T0"/>
<dbReference type="InterPro" id="IPR039298">
    <property type="entry name" value="ACOT13"/>
</dbReference>
<dbReference type="GO" id="GO:0006629">
    <property type="term" value="P:lipid metabolic process"/>
    <property type="evidence" value="ECO:0007669"/>
    <property type="project" value="UniProtKB-KW"/>
</dbReference>
<dbReference type="Proteomes" id="UP001154282">
    <property type="component" value="Unassembled WGS sequence"/>
</dbReference>
<evidence type="ECO:0000313" key="21">
    <source>
        <dbReference type="Proteomes" id="UP001154282"/>
    </source>
</evidence>
<dbReference type="GO" id="GO:0005634">
    <property type="term" value="C:nucleus"/>
    <property type="evidence" value="ECO:0007669"/>
    <property type="project" value="UniProtKB-SubCell"/>
</dbReference>
<evidence type="ECO:0000256" key="9">
    <source>
        <dbReference type="ARBA" id="ARBA00023098"/>
    </source>
</evidence>
<comment type="subunit">
    <text evidence="15">Homotetramer. Interacts with PCTP.</text>
</comment>
<keyword evidence="6" id="KW-0963">Cytoplasm</keyword>
<dbReference type="GO" id="GO:0005829">
    <property type="term" value="C:cytosol"/>
    <property type="evidence" value="ECO:0007669"/>
    <property type="project" value="UniProtKB-SubCell"/>
</dbReference>
<proteinExistence type="inferred from homology"/>
<evidence type="ECO:0000256" key="17">
    <source>
        <dbReference type="ARBA" id="ARBA00081533"/>
    </source>
</evidence>
<dbReference type="CDD" id="cd03443">
    <property type="entry name" value="PaaI_thioesterase"/>
    <property type="match status" value="1"/>
</dbReference>
<dbReference type="GO" id="GO:0005739">
    <property type="term" value="C:mitochondrion"/>
    <property type="evidence" value="ECO:0007669"/>
    <property type="project" value="UniProtKB-SubCell"/>
</dbReference>
<keyword evidence="7" id="KW-0378">Hydrolase</keyword>
<gene>
    <name evidence="20" type="ORF">LITE_LOCUS21987</name>
</gene>
<keyword evidence="10" id="KW-0496">Mitochondrion</keyword>
<reference evidence="20" key="1">
    <citation type="submission" date="2022-08" db="EMBL/GenBank/DDBJ databases">
        <authorList>
            <person name="Gutierrez-Valencia J."/>
        </authorList>
    </citation>
    <scope>NUCLEOTIDE SEQUENCE</scope>
</reference>
<dbReference type="Gene3D" id="3.10.129.10">
    <property type="entry name" value="Hotdog Thioesterase"/>
    <property type="match status" value="1"/>
</dbReference>
<comment type="function">
    <text evidence="14">Catalyzes the hydrolysis of acyl-CoAs into free fatty acids and coenzyme A (CoASH), regulating their respective intracellular levels. Has acyl-CoA thioesterase activity towards medium (C12) and long-chain (C18) fatty acyl-CoA substrates. Can also hydrolyze 3-hydroxyphenylacetyl-CoA and 3,4-dihydroxyphenylacetyl-CoA (in vitro). May play a role in controlling adaptive thermogenesis.</text>
</comment>
<evidence type="ECO:0000313" key="20">
    <source>
        <dbReference type="EMBL" id="CAI0429098.1"/>
    </source>
</evidence>
<evidence type="ECO:0000256" key="12">
    <source>
        <dbReference type="ARBA" id="ARBA00023242"/>
    </source>
</evidence>
<evidence type="ECO:0000256" key="7">
    <source>
        <dbReference type="ARBA" id="ARBA00022801"/>
    </source>
</evidence>
<dbReference type="PANTHER" id="PTHR21660">
    <property type="entry name" value="THIOESTERASE SUPERFAMILY MEMBER-RELATED"/>
    <property type="match status" value="1"/>
</dbReference>
<evidence type="ECO:0000256" key="5">
    <source>
        <dbReference type="ARBA" id="ARBA00008324"/>
    </source>
</evidence>
<dbReference type="GO" id="GO:0047617">
    <property type="term" value="F:fatty acyl-CoA hydrolase activity"/>
    <property type="evidence" value="ECO:0007669"/>
    <property type="project" value="InterPro"/>
</dbReference>
<dbReference type="InterPro" id="IPR029069">
    <property type="entry name" value="HotDog_dom_sf"/>
</dbReference>
<evidence type="ECO:0000259" key="19">
    <source>
        <dbReference type="Pfam" id="PF03061"/>
    </source>
</evidence>
<evidence type="ECO:0000256" key="13">
    <source>
        <dbReference type="ARBA" id="ARBA00052976"/>
    </source>
</evidence>
<accession>A0AAV0L3T0</accession>
<dbReference type="EMBL" id="CAMGYJ010000006">
    <property type="protein sequence ID" value="CAI0429098.1"/>
    <property type="molecule type" value="Genomic_DNA"/>
</dbReference>
<protein>
    <recommendedName>
        <fullName evidence="16">Acyl-coenzyme A thioesterase 13</fullName>
    </recommendedName>
    <alternativeName>
        <fullName evidence="17">Hotdog-fold thioesterase superfamily member 2</fullName>
    </alternativeName>
    <alternativeName>
        <fullName evidence="18">Thioesterase superfamily member 2</fullName>
    </alternativeName>
</protein>
<dbReference type="InterPro" id="IPR006683">
    <property type="entry name" value="Thioestr_dom"/>
</dbReference>
<keyword evidence="9" id="KW-0443">Lipid metabolism</keyword>
<evidence type="ECO:0000256" key="4">
    <source>
        <dbReference type="ARBA" id="ARBA00004514"/>
    </source>
</evidence>
<keyword evidence="12" id="KW-0539">Nucleus</keyword>
<keyword evidence="8" id="KW-0007">Acetylation</keyword>
<evidence type="ECO:0000256" key="3">
    <source>
        <dbReference type="ARBA" id="ARBA00004186"/>
    </source>
</evidence>
<evidence type="ECO:0000256" key="16">
    <source>
        <dbReference type="ARBA" id="ARBA00067273"/>
    </source>
</evidence>
<comment type="similarity">
    <text evidence="5">Belongs to the thioesterase PaaI family.</text>
</comment>
<evidence type="ECO:0000256" key="1">
    <source>
        <dbReference type="ARBA" id="ARBA00004123"/>
    </source>
</evidence>
<dbReference type="SUPFAM" id="SSF54637">
    <property type="entry name" value="Thioesterase/thiol ester dehydrase-isomerase"/>
    <property type="match status" value="1"/>
</dbReference>
<evidence type="ECO:0000256" key="14">
    <source>
        <dbReference type="ARBA" id="ARBA00058205"/>
    </source>
</evidence>
<dbReference type="GO" id="GO:0005819">
    <property type="term" value="C:spindle"/>
    <property type="evidence" value="ECO:0007669"/>
    <property type="project" value="UniProtKB-SubCell"/>
</dbReference>
<evidence type="ECO:0000256" key="8">
    <source>
        <dbReference type="ARBA" id="ARBA00022990"/>
    </source>
</evidence>
<evidence type="ECO:0000256" key="15">
    <source>
        <dbReference type="ARBA" id="ARBA00064709"/>
    </source>
</evidence>
<comment type="catalytic activity">
    <reaction evidence="13">
        <text>a fatty acyl-CoA + H2O = a fatty acid + CoA + H(+)</text>
        <dbReference type="Rhea" id="RHEA:16781"/>
        <dbReference type="ChEBI" id="CHEBI:15377"/>
        <dbReference type="ChEBI" id="CHEBI:15378"/>
        <dbReference type="ChEBI" id="CHEBI:28868"/>
        <dbReference type="ChEBI" id="CHEBI:57287"/>
        <dbReference type="ChEBI" id="CHEBI:77636"/>
    </reaction>
    <physiologicalReaction direction="left-to-right" evidence="13">
        <dbReference type="Rhea" id="RHEA:16782"/>
    </physiologicalReaction>
</comment>
<feature type="domain" description="Thioesterase" evidence="19">
    <location>
        <begin position="67"/>
        <end position="140"/>
    </location>
</feature>
<comment type="subcellular location">
    <subcellularLocation>
        <location evidence="3">Cytoplasm</location>
        <location evidence="3">Cytoskeleton</location>
        <location evidence="3">Spindle</location>
    </subcellularLocation>
    <subcellularLocation>
        <location evidence="4">Cytoplasm</location>
        <location evidence="4">Cytosol</location>
    </subcellularLocation>
    <subcellularLocation>
        <location evidence="2">Mitochondrion</location>
    </subcellularLocation>
    <subcellularLocation>
        <location evidence="1">Nucleus</location>
    </subcellularLocation>
</comment>
<sequence length="162" mass="17722">MGIGDEKKTEKTMDTVAVSNEWLEGLTRAPHGQLEGLTMDGLKIVESSKGFIRCHFTVPDRITDGDGNWHVGAMATMIDDVGAAAIFSLVGHVKASLDFTISFLSTAKSEEKMELEAKVVGEKERLASVVIEVRRRSNGELIALGKQWMAAHNKHVDRSSKL</sequence>
<dbReference type="PANTHER" id="PTHR21660:SF1">
    <property type="entry name" value="ACYL-COENZYME A THIOESTERASE 13"/>
    <property type="match status" value="1"/>
</dbReference>
<dbReference type="FunFam" id="3.10.129.10:FF:000021">
    <property type="entry name" value="Acyl-coenzyme A thioesterase 13"/>
    <property type="match status" value="1"/>
</dbReference>
<evidence type="ECO:0000256" key="10">
    <source>
        <dbReference type="ARBA" id="ARBA00023128"/>
    </source>
</evidence>
<dbReference type="Pfam" id="PF03061">
    <property type="entry name" value="4HBT"/>
    <property type="match status" value="1"/>
</dbReference>
<comment type="caution">
    <text evidence="20">The sequence shown here is derived from an EMBL/GenBank/DDBJ whole genome shotgun (WGS) entry which is preliminary data.</text>
</comment>
<evidence type="ECO:0000256" key="11">
    <source>
        <dbReference type="ARBA" id="ARBA00023212"/>
    </source>
</evidence>
<evidence type="ECO:0000256" key="2">
    <source>
        <dbReference type="ARBA" id="ARBA00004173"/>
    </source>
</evidence>
<name>A0AAV0L3T0_9ROSI</name>
<organism evidence="20 21">
    <name type="scientific">Linum tenue</name>
    <dbReference type="NCBI Taxonomy" id="586396"/>
    <lineage>
        <taxon>Eukaryota</taxon>
        <taxon>Viridiplantae</taxon>
        <taxon>Streptophyta</taxon>
        <taxon>Embryophyta</taxon>
        <taxon>Tracheophyta</taxon>
        <taxon>Spermatophyta</taxon>
        <taxon>Magnoliopsida</taxon>
        <taxon>eudicotyledons</taxon>
        <taxon>Gunneridae</taxon>
        <taxon>Pentapetalae</taxon>
        <taxon>rosids</taxon>
        <taxon>fabids</taxon>
        <taxon>Malpighiales</taxon>
        <taxon>Linaceae</taxon>
        <taxon>Linum</taxon>
    </lineage>
</organism>
<keyword evidence="21" id="KW-1185">Reference proteome</keyword>
<evidence type="ECO:0000256" key="6">
    <source>
        <dbReference type="ARBA" id="ARBA00022490"/>
    </source>
</evidence>
<keyword evidence="11" id="KW-0206">Cytoskeleton</keyword>